<sequence>MQCEKSTQLGSFPTLGSTEFSLMISKILITIIEIFKNSFVSLSRSFHLKYGLLQMSLLNGILGQFSINPIMKKI</sequence>
<dbReference type="EMBL" id="JABFAB010245627">
    <property type="protein sequence ID" value="MBA0672706.1"/>
    <property type="molecule type" value="Genomic_DNA"/>
</dbReference>
<protein>
    <submittedName>
        <fullName evidence="1">Uncharacterized protein</fullName>
    </submittedName>
</protein>
<accession>A0A7J8WCH0</accession>
<organism evidence="1 2">
    <name type="scientific">Gossypium klotzschianum</name>
    <dbReference type="NCBI Taxonomy" id="34286"/>
    <lineage>
        <taxon>Eukaryota</taxon>
        <taxon>Viridiplantae</taxon>
        <taxon>Streptophyta</taxon>
        <taxon>Embryophyta</taxon>
        <taxon>Tracheophyta</taxon>
        <taxon>Spermatophyta</taxon>
        <taxon>Magnoliopsida</taxon>
        <taxon>eudicotyledons</taxon>
        <taxon>Gunneridae</taxon>
        <taxon>Pentapetalae</taxon>
        <taxon>rosids</taxon>
        <taxon>malvids</taxon>
        <taxon>Malvales</taxon>
        <taxon>Malvaceae</taxon>
        <taxon>Malvoideae</taxon>
        <taxon>Gossypium</taxon>
    </lineage>
</organism>
<comment type="caution">
    <text evidence="1">The sequence shown here is derived from an EMBL/GenBank/DDBJ whole genome shotgun (WGS) entry which is preliminary data.</text>
</comment>
<proteinExistence type="predicted"/>
<gene>
    <name evidence="1" type="ORF">Goklo_007320</name>
</gene>
<dbReference type="AlphaFoldDB" id="A0A7J8WCH0"/>
<evidence type="ECO:0000313" key="1">
    <source>
        <dbReference type="EMBL" id="MBA0672706.1"/>
    </source>
</evidence>
<name>A0A7J8WCH0_9ROSI</name>
<dbReference type="Proteomes" id="UP000593573">
    <property type="component" value="Unassembled WGS sequence"/>
</dbReference>
<evidence type="ECO:0000313" key="2">
    <source>
        <dbReference type="Proteomes" id="UP000593573"/>
    </source>
</evidence>
<keyword evidence="2" id="KW-1185">Reference proteome</keyword>
<reference evidence="1 2" key="1">
    <citation type="journal article" date="2019" name="Genome Biol. Evol.">
        <title>Insights into the evolution of the New World diploid cottons (Gossypium, subgenus Houzingenia) based on genome sequencing.</title>
        <authorList>
            <person name="Grover C.E."/>
            <person name="Arick M.A. 2nd"/>
            <person name="Thrash A."/>
            <person name="Conover J.L."/>
            <person name="Sanders W.S."/>
            <person name="Peterson D.G."/>
            <person name="Frelichowski J.E."/>
            <person name="Scheffler J.A."/>
            <person name="Scheffler B.E."/>
            <person name="Wendel J.F."/>
        </authorList>
    </citation>
    <scope>NUCLEOTIDE SEQUENCE [LARGE SCALE GENOMIC DNA]</scope>
    <source>
        <strain evidence="1">57</strain>
        <tissue evidence="1">Leaf</tissue>
    </source>
</reference>